<dbReference type="STRING" id="36087.A0A077Z2M6"/>
<evidence type="ECO:0000256" key="3">
    <source>
        <dbReference type="ARBA" id="ARBA00023139"/>
    </source>
</evidence>
<dbReference type="PANTHER" id="PTHR44027">
    <property type="entry name" value="DNAJ HOMOLOG SUBFAMILY C MEMBER 5 HOMOLOG"/>
    <property type="match status" value="1"/>
</dbReference>
<keyword evidence="9" id="KW-1185">Reference proteome</keyword>
<comment type="subcellular location">
    <subcellularLocation>
        <location evidence="1">Membrane</location>
        <topology evidence="1">Lipid-anchor</topology>
    </subcellularLocation>
</comment>
<dbReference type="Proteomes" id="UP000030665">
    <property type="component" value="Unassembled WGS sequence"/>
</dbReference>
<dbReference type="GO" id="GO:1900073">
    <property type="term" value="P:regulation of neuromuscular synaptic transmission"/>
    <property type="evidence" value="ECO:0007669"/>
    <property type="project" value="TreeGrafter"/>
</dbReference>
<protein>
    <submittedName>
        <fullName evidence="8">DnaJ domain containing protein</fullName>
    </submittedName>
</protein>
<name>A0A077Z2M6_TRITR</name>
<accession>A0A077Z2M6</accession>
<keyword evidence="2 6" id="KW-0472">Membrane</keyword>
<dbReference type="Pfam" id="PF00226">
    <property type="entry name" value="DnaJ"/>
    <property type="match status" value="1"/>
</dbReference>
<reference evidence="8" key="2">
    <citation type="submission" date="2014-03" db="EMBL/GenBank/DDBJ databases">
        <title>The whipworm genome and dual-species transcriptomics of an intimate host-pathogen interaction.</title>
        <authorList>
            <person name="Foth B.J."/>
            <person name="Tsai I.J."/>
            <person name="Reid A.J."/>
            <person name="Bancroft A.J."/>
            <person name="Nichol S."/>
            <person name="Tracey A."/>
            <person name="Holroyd N."/>
            <person name="Cotton J.A."/>
            <person name="Stanley E.J."/>
            <person name="Zarowiecki M."/>
            <person name="Liu J.Z."/>
            <person name="Huckvale T."/>
            <person name="Cooper P.J."/>
            <person name="Grencis R.K."/>
            <person name="Berriman M."/>
        </authorList>
    </citation>
    <scope>NUCLEOTIDE SEQUENCE [LARGE SCALE GENOMIC DNA]</scope>
</reference>
<dbReference type="GO" id="GO:0061177">
    <property type="term" value="C:type Is terminal bouton"/>
    <property type="evidence" value="ECO:0007669"/>
    <property type="project" value="TreeGrafter"/>
</dbReference>
<keyword evidence="6" id="KW-1133">Transmembrane helix</keyword>
<dbReference type="InterPro" id="IPR051434">
    <property type="entry name" value="DnaJ_C_subfamily_member5"/>
</dbReference>
<reference evidence="8" key="1">
    <citation type="submission" date="2014-01" db="EMBL/GenBank/DDBJ databases">
        <authorList>
            <person name="Aslett M."/>
        </authorList>
    </citation>
    <scope>NUCLEOTIDE SEQUENCE</scope>
</reference>
<dbReference type="GO" id="GO:0016020">
    <property type="term" value="C:membrane"/>
    <property type="evidence" value="ECO:0007669"/>
    <property type="project" value="UniProtKB-SubCell"/>
</dbReference>
<dbReference type="SUPFAM" id="SSF46565">
    <property type="entry name" value="Chaperone J-domain"/>
    <property type="match status" value="1"/>
</dbReference>
<keyword evidence="4" id="KW-0143">Chaperone</keyword>
<evidence type="ECO:0000256" key="4">
    <source>
        <dbReference type="ARBA" id="ARBA00023186"/>
    </source>
</evidence>
<dbReference type="CDD" id="cd06257">
    <property type="entry name" value="DnaJ"/>
    <property type="match status" value="1"/>
</dbReference>
<evidence type="ECO:0000313" key="9">
    <source>
        <dbReference type="Proteomes" id="UP000030665"/>
    </source>
</evidence>
<dbReference type="EMBL" id="HG805889">
    <property type="protein sequence ID" value="CDW54291.1"/>
    <property type="molecule type" value="Genomic_DNA"/>
</dbReference>
<dbReference type="InterPro" id="IPR036869">
    <property type="entry name" value="J_dom_sf"/>
</dbReference>
<dbReference type="PANTHER" id="PTHR44027:SF7">
    <property type="entry name" value="DNAJ HOMOLOG SUBFAMILY C MEMBER 5 HOMOLOG"/>
    <property type="match status" value="1"/>
</dbReference>
<evidence type="ECO:0000256" key="1">
    <source>
        <dbReference type="ARBA" id="ARBA00004635"/>
    </source>
</evidence>
<feature type="transmembrane region" description="Helical" evidence="6">
    <location>
        <begin position="72"/>
        <end position="90"/>
    </location>
</feature>
<evidence type="ECO:0000256" key="6">
    <source>
        <dbReference type="SAM" id="Phobius"/>
    </source>
</evidence>
<evidence type="ECO:0000259" key="7">
    <source>
        <dbReference type="PROSITE" id="PS50076"/>
    </source>
</evidence>
<feature type="domain" description="J" evidence="7">
    <location>
        <begin position="20"/>
        <end position="79"/>
    </location>
</feature>
<gene>
    <name evidence="8" type="ORF">TTRE_0000256101</name>
</gene>
<evidence type="ECO:0000313" key="8">
    <source>
        <dbReference type="EMBL" id="CDW54291.1"/>
    </source>
</evidence>
<dbReference type="GO" id="GO:0005737">
    <property type="term" value="C:cytoplasm"/>
    <property type="evidence" value="ECO:0007669"/>
    <property type="project" value="UniProtKB-ARBA"/>
</dbReference>
<dbReference type="PRINTS" id="PR00625">
    <property type="entry name" value="JDOMAIN"/>
</dbReference>
<evidence type="ECO:0000256" key="5">
    <source>
        <dbReference type="ARBA" id="ARBA00023288"/>
    </source>
</evidence>
<dbReference type="PROSITE" id="PS50076">
    <property type="entry name" value="DNAJ_2"/>
    <property type="match status" value="1"/>
</dbReference>
<keyword evidence="5" id="KW-0449">Lipoprotein</keyword>
<keyword evidence="3" id="KW-0564">Palmitate</keyword>
<evidence type="ECO:0000256" key="2">
    <source>
        <dbReference type="ARBA" id="ARBA00023136"/>
    </source>
</evidence>
<keyword evidence="6" id="KW-0812">Transmembrane</keyword>
<dbReference type="AlphaFoldDB" id="A0A077Z2M6"/>
<organism evidence="8 9">
    <name type="scientific">Trichuris trichiura</name>
    <name type="common">Whipworm</name>
    <name type="synonym">Trichocephalus trichiurus</name>
    <dbReference type="NCBI Taxonomy" id="36087"/>
    <lineage>
        <taxon>Eukaryota</taxon>
        <taxon>Metazoa</taxon>
        <taxon>Ecdysozoa</taxon>
        <taxon>Nematoda</taxon>
        <taxon>Enoplea</taxon>
        <taxon>Dorylaimia</taxon>
        <taxon>Trichinellida</taxon>
        <taxon>Trichuridae</taxon>
        <taxon>Trichuris</taxon>
    </lineage>
</organism>
<dbReference type="SMART" id="SM00271">
    <property type="entry name" value="DnaJ"/>
    <property type="match status" value="1"/>
</dbReference>
<proteinExistence type="predicted"/>
<dbReference type="Gene3D" id="1.10.287.110">
    <property type="entry name" value="DnaJ domain"/>
    <property type="match status" value="1"/>
</dbReference>
<dbReference type="InterPro" id="IPR001623">
    <property type="entry name" value="DnaJ_domain"/>
</dbReference>
<dbReference type="OrthoDB" id="10250354at2759"/>
<sequence length="101" mass="10995">MISTLSKVGSPLAFRSTGHSLYELLGIPKTADANEIKATYRKLALKFHPDKNLGNLEASEKVKLQYFIASHWQLAASVAVAAVFAAIFAADDSSHPMTRFT</sequence>